<proteinExistence type="inferred from homology"/>
<comment type="similarity">
    <text evidence="1">Belongs to the PRORSD1 family.</text>
</comment>
<evidence type="ECO:0000313" key="3">
    <source>
        <dbReference type="EMBL" id="MBM2766380.1"/>
    </source>
</evidence>
<keyword evidence="4" id="KW-1185">Reference proteome</keyword>
<protein>
    <submittedName>
        <fullName evidence="3">Prolyl-tRNA synthetase associated domain-containing protein</fullName>
    </submittedName>
</protein>
<feature type="domain" description="YbaK/aminoacyl-tRNA synthetase-associated" evidence="2">
    <location>
        <begin position="49"/>
        <end position="151"/>
    </location>
</feature>
<dbReference type="SUPFAM" id="SSF55826">
    <property type="entry name" value="YbaK/ProRS associated domain"/>
    <property type="match status" value="1"/>
</dbReference>
<dbReference type="InterPro" id="IPR007214">
    <property type="entry name" value="YbaK/aa-tRNA-synth-assoc-dom"/>
</dbReference>
<gene>
    <name evidence="3" type="ORF">JQK92_08065</name>
</gene>
<dbReference type="PANTHER" id="PTHR31423:SF3">
    <property type="entry name" value="PROLYL-TRNA SYNTHETASE ASSOCIATED DOMAIN-CONTAINING PROTEIN 1-RELATED"/>
    <property type="match status" value="1"/>
</dbReference>
<dbReference type="InterPro" id="IPR040285">
    <property type="entry name" value="ProX/PRXD1"/>
</dbReference>
<dbReference type="Gene3D" id="3.90.960.10">
    <property type="entry name" value="YbaK/aminoacyl-tRNA synthetase-associated domain"/>
    <property type="match status" value="1"/>
</dbReference>
<dbReference type="RefSeq" id="WP_175829313.1">
    <property type="nucleotide sequence ID" value="NZ_CADETS010000004.1"/>
</dbReference>
<reference evidence="3 4" key="1">
    <citation type="submission" date="2021-02" db="EMBL/GenBank/DDBJ databases">
        <title>Draft genome of the type strains Burkholderia anthina DSM16086.</title>
        <authorList>
            <person name="Hertel R."/>
            <person name="Meissner J."/>
            <person name="Poehlein A."/>
            <person name="Daniel R."/>
            <person name="Commichau F.M."/>
        </authorList>
    </citation>
    <scope>NUCLEOTIDE SEQUENCE [LARGE SCALE GENOMIC DNA]</scope>
    <source>
        <strain evidence="3 4">DSM 16086</strain>
    </source>
</reference>
<evidence type="ECO:0000259" key="2">
    <source>
        <dbReference type="Pfam" id="PF04073"/>
    </source>
</evidence>
<dbReference type="Pfam" id="PF04073">
    <property type="entry name" value="tRNA_edit"/>
    <property type="match status" value="1"/>
</dbReference>
<dbReference type="PANTHER" id="PTHR31423">
    <property type="entry name" value="YBAK DOMAIN-CONTAINING PROTEIN"/>
    <property type="match status" value="1"/>
</dbReference>
<sequence length="173" mass="18832">MEVDASMSGKNKVLSFLEARKIPFECEEHDAVLNMAESGLLSLSVVGARCKNLLLQDKKGHDFLVVTTAAKALDLVALSETLGSKRLSFVSADRLFELLGIRTGSLSPLALVNDEARQVRLVIDKELASEDAFLFHPLDNSASVLLTRSALDTFLASVDHPADWLPLTARQPD</sequence>
<accession>A0ABS2B0F9</accession>
<dbReference type="Proteomes" id="UP000755577">
    <property type="component" value="Unassembled WGS sequence"/>
</dbReference>
<organism evidence="3 4">
    <name type="scientific">Burkholderia anthina</name>
    <dbReference type="NCBI Taxonomy" id="179879"/>
    <lineage>
        <taxon>Bacteria</taxon>
        <taxon>Pseudomonadati</taxon>
        <taxon>Pseudomonadota</taxon>
        <taxon>Betaproteobacteria</taxon>
        <taxon>Burkholderiales</taxon>
        <taxon>Burkholderiaceae</taxon>
        <taxon>Burkholderia</taxon>
        <taxon>Burkholderia cepacia complex</taxon>
    </lineage>
</organism>
<dbReference type="CDD" id="cd04335">
    <property type="entry name" value="PrdX_deacylase"/>
    <property type="match status" value="1"/>
</dbReference>
<dbReference type="EMBL" id="JAFCIQ010000004">
    <property type="protein sequence ID" value="MBM2766380.1"/>
    <property type="molecule type" value="Genomic_DNA"/>
</dbReference>
<comment type="caution">
    <text evidence="3">The sequence shown here is derived from an EMBL/GenBank/DDBJ whole genome shotgun (WGS) entry which is preliminary data.</text>
</comment>
<evidence type="ECO:0000256" key="1">
    <source>
        <dbReference type="ARBA" id="ARBA00010201"/>
    </source>
</evidence>
<name>A0ABS2B0F9_9BURK</name>
<dbReference type="InterPro" id="IPR036754">
    <property type="entry name" value="YbaK/aa-tRNA-synt-asso_dom_sf"/>
</dbReference>
<evidence type="ECO:0000313" key="4">
    <source>
        <dbReference type="Proteomes" id="UP000755577"/>
    </source>
</evidence>